<dbReference type="RefSeq" id="WP_110142380.1">
    <property type="nucleotide sequence ID" value="NZ_QHJG01000012.1"/>
</dbReference>
<name>A0A317U5F1_9GAMM</name>
<feature type="signal peptide" evidence="1">
    <location>
        <begin position="1"/>
        <end position="19"/>
    </location>
</feature>
<reference evidence="3 5" key="2">
    <citation type="submission" date="2018-12" db="EMBL/GenBank/DDBJ databases">
        <title>Legionella sp,whole genome shotgun sequence.</title>
        <authorList>
            <person name="Wu H."/>
        </authorList>
    </citation>
    <scope>NUCLEOTIDE SEQUENCE [LARGE SCALE GENOMIC DNA]</scope>
    <source>
        <strain evidence="3">Km489</strain>
        <strain evidence="5">km489</strain>
    </source>
</reference>
<sequence>MKKFILLFIVFLTIETTNAAVLNSGPFPFDGGESKPYSFLKVMIPRITKATYVITCDIINPNYQKEYPVVLQMKLNVANQNPYKIYLNGAQLSSPYYQGELNRNINHLMIFPVEINGGEADSHIQFHNLDDSDTVIVSNCEARFLTSSS</sequence>
<evidence type="ECO:0000313" key="5">
    <source>
        <dbReference type="Proteomes" id="UP000287374"/>
    </source>
</evidence>
<evidence type="ECO:0000256" key="1">
    <source>
        <dbReference type="SAM" id="SignalP"/>
    </source>
</evidence>
<protein>
    <submittedName>
        <fullName evidence="2">Uncharacterized protein</fullName>
    </submittedName>
</protein>
<feature type="chain" id="PRO_5016427455" evidence="1">
    <location>
        <begin position="20"/>
        <end position="149"/>
    </location>
</feature>
<proteinExistence type="predicted"/>
<dbReference type="Proteomes" id="UP000247152">
    <property type="component" value="Unassembled WGS sequence"/>
</dbReference>
<dbReference type="AlphaFoldDB" id="A0A317U5F1"/>
<dbReference type="Proteomes" id="UP000287374">
    <property type="component" value="Unassembled WGS sequence"/>
</dbReference>
<reference evidence="2 4" key="1">
    <citation type="submission" date="2018-05" db="EMBL/GenBank/DDBJ databases">
        <title>Legionella qingyii sp.nov., whole genome shotgun sequence.</title>
        <authorList>
            <person name="Wu H."/>
            <person name="Zhu Q."/>
            <person name="Hu C."/>
        </authorList>
    </citation>
    <scope>NUCLEOTIDE SEQUENCE [LARGE SCALE GENOMIC DNA]</scope>
    <source>
        <strain evidence="2 4">HEB18</strain>
    </source>
</reference>
<dbReference type="EMBL" id="QHJG01000012">
    <property type="protein sequence ID" value="PWY56056.1"/>
    <property type="molecule type" value="Genomic_DNA"/>
</dbReference>
<keyword evidence="5" id="KW-1185">Reference proteome</keyword>
<accession>A0A317U5F1</accession>
<evidence type="ECO:0000313" key="4">
    <source>
        <dbReference type="Proteomes" id="UP000247152"/>
    </source>
</evidence>
<comment type="caution">
    <text evidence="2">The sequence shown here is derived from an EMBL/GenBank/DDBJ whole genome shotgun (WGS) entry which is preliminary data.</text>
</comment>
<evidence type="ECO:0000313" key="3">
    <source>
        <dbReference type="EMBL" id="RUR22059.1"/>
    </source>
</evidence>
<evidence type="ECO:0000313" key="2">
    <source>
        <dbReference type="EMBL" id="PWY56056.1"/>
    </source>
</evidence>
<organism evidence="2 4">
    <name type="scientific">Legionella qingyii</name>
    <dbReference type="NCBI Taxonomy" id="2184757"/>
    <lineage>
        <taxon>Bacteria</taxon>
        <taxon>Pseudomonadati</taxon>
        <taxon>Pseudomonadota</taxon>
        <taxon>Gammaproteobacteria</taxon>
        <taxon>Legionellales</taxon>
        <taxon>Legionellaceae</taxon>
        <taxon>Legionella</taxon>
    </lineage>
</organism>
<gene>
    <name evidence="2" type="ORF">DGG96_08965</name>
    <name evidence="3" type="ORF">ELY20_10885</name>
</gene>
<keyword evidence="1" id="KW-0732">Signal</keyword>
<dbReference type="EMBL" id="RZGX01000013">
    <property type="protein sequence ID" value="RUR22059.1"/>
    <property type="molecule type" value="Genomic_DNA"/>
</dbReference>